<dbReference type="GO" id="GO:0032991">
    <property type="term" value="C:protein-containing complex"/>
    <property type="evidence" value="ECO:0007669"/>
    <property type="project" value="UniProtKB-ARBA"/>
</dbReference>
<dbReference type="InterPro" id="IPR004526">
    <property type="entry name" value="Glu-tRNA-synth_arc/euk"/>
</dbReference>
<reference evidence="14" key="1">
    <citation type="submission" date="2020-11" db="EMBL/GenBank/DDBJ databases">
        <title>Connecting structure to function with the recovery of over 1000 high-quality activated sludge metagenome-assembled genomes encoding full-length rRNA genes using long-read sequencing.</title>
        <authorList>
            <person name="Singleton C.M."/>
            <person name="Petriglieri F."/>
            <person name="Kristensen J.M."/>
            <person name="Kirkegaard R.H."/>
            <person name="Michaelsen T.Y."/>
            <person name="Andersen M.H."/>
            <person name="Karst S.M."/>
            <person name="Dueholm M.S."/>
            <person name="Nielsen P.H."/>
            <person name="Albertsen M."/>
        </authorList>
    </citation>
    <scope>NUCLEOTIDE SEQUENCE</scope>
    <source>
        <strain evidence="14">Fred_18-Q3-R57-64_BAT3C.431</strain>
    </source>
</reference>
<keyword evidence="7 12" id="KW-0067">ATP-binding</keyword>
<dbReference type="EC" id="6.1.1.17" evidence="3 11"/>
<name>A0A7T9DKU4_9ARCH</name>
<dbReference type="GO" id="GO:0043604">
    <property type="term" value="P:amide biosynthetic process"/>
    <property type="evidence" value="ECO:0007669"/>
    <property type="project" value="TreeGrafter"/>
</dbReference>
<protein>
    <recommendedName>
        <fullName evidence="3 11">Glutamate--tRNA ligase</fullName>
        <ecNumber evidence="3 11">6.1.1.17</ecNumber>
    </recommendedName>
</protein>
<dbReference type="GO" id="GO:0006424">
    <property type="term" value="P:glutamyl-tRNA aminoacylation"/>
    <property type="evidence" value="ECO:0007669"/>
    <property type="project" value="UniProtKB-UniRule"/>
</dbReference>
<dbReference type="EMBL" id="CP064981">
    <property type="protein sequence ID" value="QQR93120.1"/>
    <property type="molecule type" value="Genomic_DNA"/>
</dbReference>
<dbReference type="InterPro" id="IPR050132">
    <property type="entry name" value="Gln/Glu-tRNA_Ligase"/>
</dbReference>
<dbReference type="AlphaFoldDB" id="A0A7T9DKU4"/>
<dbReference type="Proteomes" id="UP000596004">
    <property type="component" value="Chromosome"/>
</dbReference>
<keyword evidence="5 12" id="KW-0436">Ligase</keyword>
<dbReference type="PANTHER" id="PTHR43097:SF5">
    <property type="entry name" value="GLUTAMATE--TRNA LIGASE"/>
    <property type="match status" value="1"/>
</dbReference>
<evidence type="ECO:0000256" key="3">
    <source>
        <dbReference type="ARBA" id="ARBA00012835"/>
    </source>
</evidence>
<comment type="catalytic activity">
    <reaction evidence="10">
        <text>tRNA(Glu) + L-glutamate + ATP = L-glutamyl-tRNA(Glu) + AMP + diphosphate</text>
        <dbReference type="Rhea" id="RHEA:23540"/>
        <dbReference type="Rhea" id="RHEA-COMP:9663"/>
        <dbReference type="Rhea" id="RHEA-COMP:9680"/>
        <dbReference type="ChEBI" id="CHEBI:29985"/>
        <dbReference type="ChEBI" id="CHEBI:30616"/>
        <dbReference type="ChEBI" id="CHEBI:33019"/>
        <dbReference type="ChEBI" id="CHEBI:78442"/>
        <dbReference type="ChEBI" id="CHEBI:78520"/>
        <dbReference type="ChEBI" id="CHEBI:456215"/>
        <dbReference type="EC" id="6.1.1.17"/>
    </reaction>
</comment>
<evidence type="ECO:0000256" key="9">
    <source>
        <dbReference type="ARBA" id="ARBA00023146"/>
    </source>
</evidence>
<dbReference type="GO" id="GO:0004818">
    <property type="term" value="F:glutamate-tRNA ligase activity"/>
    <property type="evidence" value="ECO:0007669"/>
    <property type="project" value="UniProtKB-UniRule"/>
</dbReference>
<evidence type="ECO:0000256" key="12">
    <source>
        <dbReference type="RuleBase" id="RU363037"/>
    </source>
</evidence>
<dbReference type="InterPro" id="IPR001412">
    <property type="entry name" value="aa-tRNA-synth_I_CS"/>
</dbReference>
<evidence type="ECO:0000256" key="8">
    <source>
        <dbReference type="ARBA" id="ARBA00022917"/>
    </source>
</evidence>
<dbReference type="InterPro" id="IPR020058">
    <property type="entry name" value="Glu/Gln-tRNA-synth_Ib_cat-dom"/>
</dbReference>
<evidence type="ECO:0000256" key="2">
    <source>
        <dbReference type="ARBA" id="ARBA00008927"/>
    </source>
</evidence>
<feature type="domain" description="Glutamyl/glutaminyl-tRNA synthetase class Ib catalytic" evidence="13">
    <location>
        <begin position="97"/>
        <end position="395"/>
    </location>
</feature>
<evidence type="ECO:0000256" key="4">
    <source>
        <dbReference type="ARBA" id="ARBA00022490"/>
    </source>
</evidence>
<dbReference type="InterPro" id="IPR011035">
    <property type="entry name" value="Ribosomal_bL25/Gln-tRNA_synth"/>
</dbReference>
<dbReference type="PRINTS" id="PR00987">
    <property type="entry name" value="TRNASYNTHGLU"/>
</dbReference>
<dbReference type="GO" id="GO:0005524">
    <property type="term" value="F:ATP binding"/>
    <property type="evidence" value="ECO:0007669"/>
    <property type="project" value="UniProtKB-KW"/>
</dbReference>
<keyword evidence="4" id="KW-0963">Cytoplasm</keyword>
<proteinExistence type="inferred from homology"/>
<sequence length="553" mass="63162">MTAYSEDAYRYAIRNAYAHHGKADMGALVGKLKALYPDANPKELIPICKQAVEKVNGMGMNEISQEYEKFEKAGFELKIPEKKVGLQDLEWAGEEGVVTRFAPNPSAPPHLGHVRAAFLSYAYAKKYGGKFILRFDDTDPKLKKPMEGAEKIFFDELGWLGIVPDMVVRASDRLEVYYDYMQQLVGLGQGYICSCDKEEWKKRILQHEACPCRELPVEEQQARLQKMFKHEYKQGEAVLRIKTDLDADDPSQRDWPCARIVDKPQHYNVKDKYVWPTYNFACGIDDHLLGITLIIRGQEHVPNMLKQQWLFKHFGWNYPHAFHYGRIIMPGTEMSKSKMIAGIAAGKYIGWDDPRLFTLRTLMRRGITPEGIRDLMIELGVKTSDTILNLEVLATYNKPHLTDAINVPLIENPIQLEVDFGPSLEIEMDNERVHLREGNQGFFISQNDLPEPKVGNVLRLRNAYIVKLTQVEPTHLNAQFVSTQKLEKTTQVSWVLQGIDVRIVMPTNTTKHGLAGHAIRNAKVGQHVFFPGFGYCRVDAKDENSVTLWFTHP</sequence>
<evidence type="ECO:0000313" key="14">
    <source>
        <dbReference type="EMBL" id="QQR93120.1"/>
    </source>
</evidence>
<comment type="similarity">
    <text evidence="2">Belongs to the class-I aminoacyl-tRNA synthetase family. Glutamate--tRNA ligase type 2 subfamily.</text>
</comment>
<evidence type="ECO:0000259" key="13">
    <source>
        <dbReference type="Pfam" id="PF00749"/>
    </source>
</evidence>
<dbReference type="SUPFAM" id="SSF52374">
    <property type="entry name" value="Nucleotidylyl transferase"/>
    <property type="match status" value="1"/>
</dbReference>
<dbReference type="Pfam" id="PF00749">
    <property type="entry name" value="tRNA-synt_1c"/>
    <property type="match status" value="1"/>
</dbReference>
<gene>
    <name evidence="14" type="ORF">IPJ89_02680</name>
</gene>
<dbReference type="Gene3D" id="2.40.240.100">
    <property type="match status" value="1"/>
</dbReference>
<evidence type="ECO:0000256" key="7">
    <source>
        <dbReference type="ARBA" id="ARBA00022840"/>
    </source>
</evidence>
<dbReference type="NCBIfam" id="NF003169">
    <property type="entry name" value="PRK04156.1"/>
    <property type="match status" value="1"/>
</dbReference>
<keyword evidence="8 12" id="KW-0648">Protein biosynthesis</keyword>
<dbReference type="GO" id="GO:0005829">
    <property type="term" value="C:cytosol"/>
    <property type="evidence" value="ECO:0007669"/>
    <property type="project" value="TreeGrafter"/>
</dbReference>
<evidence type="ECO:0000256" key="5">
    <source>
        <dbReference type="ARBA" id="ARBA00022598"/>
    </source>
</evidence>
<keyword evidence="6 12" id="KW-0547">Nucleotide-binding</keyword>
<dbReference type="InterPro" id="IPR014729">
    <property type="entry name" value="Rossmann-like_a/b/a_fold"/>
</dbReference>
<dbReference type="PANTHER" id="PTHR43097">
    <property type="entry name" value="GLUTAMINE-TRNA LIGASE"/>
    <property type="match status" value="1"/>
</dbReference>
<comment type="subcellular location">
    <subcellularLocation>
        <location evidence="1">Cytoplasm</location>
    </subcellularLocation>
</comment>
<keyword evidence="9 12" id="KW-0030">Aminoacyl-tRNA synthetase</keyword>
<evidence type="ECO:0000256" key="11">
    <source>
        <dbReference type="NCBIfam" id="TIGR00463"/>
    </source>
</evidence>
<dbReference type="NCBIfam" id="TIGR00463">
    <property type="entry name" value="gltX_arch"/>
    <property type="match status" value="1"/>
</dbReference>
<evidence type="ECO:0000256" key="6">
    <source>
        <dbReference type="ARBA" id="ARBA00022741"/>
    </source>
</evidence>
<evidence type="ECO:0000256" key="10">
    <source>
        <dbReference type="ARBA" id="ARBA00048351"/>
    </source>
</evidence>
<accession>A0A7T9DKU4</accession>
<dbReference type="InterPro" id="IPR000924">
    <property type="entry name" value="Glu/Gln-tRNA-synth"/>
</dbReference>
<dbReference type="SUPFAM" id="SSF50715">
    <property type="entry name" value="Ribosomal protein L25-like"/>
    <property type="match status" value="1"/>
</dbReference>
<organism evidence="14">
    <name type="scientific">Candidatus Iainarchaeum sp</name>
    <dbReference type="NCBI Taxonomy" id="3101447"/>
    <lineage>
        <taxon>Archaea</taxon>
        <taxon>Candidatus Iainarchaeota</taxon>
        <taxon>Candidatus Iainarchaeia</taxon>
        <taxon>Candidatus Iainarchaeales</taxon>
        <taxon>Candidatus Iainarchaeaceae</taxon>
        <taxon>Candidatus Iainarchaeum</taxon>
    </lineage>
</organism>
<dbReference type="Gene3D" id="3.40.50.620">
    <property type="entry name" value="HUPs"/>
    <property type="match status" value="1"/>
</dbReference>
<dbReference type="PROSITE" id="PS00178">
    <property type="entry name" value="AA_TRNA_LIGASE_I"/>
    <property type="match status" value="1"/>
</dbReference>
<evidence type="ECO:0000256" key="1">
    <source>
        <dbReference type="ARBA" id="ARBA00004496"/>
    </source>
</evidence>